<dbReference type="EMBL" id="BTRK01000001">
    <property type="protein sequence ID" value="GMR31535.1"/>
    <property type="molecule type" value="Genomic_DNA"/>
</dbReference>
<name>A0AAN5C5P2_9BILA</name>
<proteinExistence type="predicted"/>
<sequence>MKDMLNWANDTKEKIIKLYEENFKKEEAKPVEDQEHVGISVAEIVNTENIANCIINILYEVIKVKRDIVWSTIKPITDKIYETKFCENFPSSKRASLQLATLLMDRAFDHMLIYKNAITELLQKCLTSTPSLLEVEAAMWTLEAMTERDEWKGTAAGTVGKLEKLIARDAARDDYDNIKTTEMAIFALVK</sequence>
<dbReference type="AlphaFoldDB" id="A0AAN5C5P2"/>
<evidence type="ECO:0000313" key="2">
    <source>
        <dbReference type="Proteomes" id="UP001328107"/>
    </source>
</evidence>
<comment type="caution">
    <text evidence="1">The sequence shown here is derived from an EMBL/GenBank/DDBJ whole genome shotgun (WGS) entry which is preliminary data.</text>
</comment>
<keyword evidence="2" id="KW-1185">Reference proteome</keyword>
<protein>
    <submittedName>
        <fullName evidence="1">Uncharacterized protein</fullName>
    </submittedName>
</protein>
<evidence type="ECO:0000313" key="1">
    <source>
        <dbReference type="EMBL" id="GMR31535.1"/>
    </source>
</evidence>
<reference evidence="2" key="1">
    <citation type="submission" date="2022-10" db="EMBL/GenBank/DDBJ databases">
        <title>Genome assembly of Pristionchus species.</title>
        <authorList>
            <person name="Yoshida K."/>
            <person name="Sommer R.J."/>
        </authorList>
    </citation>
    <scope>NUCLEOTIDE SEQUENCE [LARGE SCALE GENOMIC DNA]</scope>
    <source>
        <strain evidence="2">RS5460</strain>
    </source>
</reference>
<accession>A0AAN5C5P2</accession>
<dbReference type="Proteomes" id="UP001328107">
    <property type="component" value="Unassembled WGS sequence"/>
</dbReference>
<feature type="non-terminal residue" evidence="1">
    <location>
        <position position="190"/>
    </location>
</feature>
<organism evidence="1 2">
    <name type="scientific">Pristionchus mayeri</name>
    <dbReference type="NCBI Taxonomy" id="1317129"/>
    <lineage>
        <taxon>Eukaryota</taxon>
        <taxon>Metazoa</taxon>
        <taxon>Ecdysozoa</taxon>
        <taxon>Nematoda</taxon>
        <taxon>Chromadorea</taxon>
        <taxon>Rhabditida</taxon>
        <taxon>Rhabditina</taxon>
        <taxon>Diplogasteromorpha</taxon>
        <taxon>Diplogasteroidea</taxon>
        <taxon>Neodiplogasteridae</taxon>
        <taxon>Pristionchus</taxon>
    </lineage>
</organism>
<gene>
    <name evidence="1" type="ORF">PMAYCL1PPCAC_01730</name>
</gene>